<dbReference type="Proteomes" id="UP000183567">
    <property type="component" value="Unassembled WGS sequence"/>
</dbReference>
<evidence type="ECO:0000313" key="3">
    <source>
        <dbReference type="Proteomes" id="UP000183567"/>
    </source>
</evidence>
<name>A0A1J8QN60_9AGAM</name>
<evidence type="ECO:0000313" key="2">
    <source>
        <dbReference type="EMBL" id="OJA21299.1"/>
    </source>
</evidence>
<accession>A0A1J8QN60</accession>
<feature type="compositionally biased region" description="Low complexity" evidence="1">
    <location>
        <begin position="38"/>
        <end position="57"/>
    </location>
</feature>
<gene>
    <name evidence="2" type="ORF">AZE42_13892</name>
</gene>
<proteinExistence type="predicted"/>
<evidence type="ECO:0000256" key="1">
    <source>
        <dbReference type="SAM" id="MobiDB-lite"/>
    </source>
</evidence>
<keyword evidence="3" id="KW-1185">Reference proteome</keyword>
<feature type="region of interest" description="Disordered" evidence="1">
    <location>
        <begin position="38"/>
        <end position="82"/>
    </location>
</feature>
<dbReference type="AlphaFoldDB" id="A0A1J8QN60"/>
<dbReference type="OrthoDB" id="2693106at2759"/>
<reference evidence="2 3" key="1">
    <citation type="submission" date="2016-03" db="EMBL/GenBank/DDBJ databases">
        <title>Comparative genomics of the ectomycorrhizal sister species Rhizopogon vinicolor and Rhizopogon vesiculosus (Basidiomycota: Boletales) reveals a divergence of the mating type B locus.</title>
        <authorList>
            <person name="Mujic A.B."/>
            <person name="Kuo A."/>
            <person name="Tritt A."/>
            <person name="Lipzen A."/>
            <person name="Chen C."/>
            <person name="Johnson J."/>
            <person name="Sharma A."/>
            <person name="Barry K."/>
            <person name="Grigoriev I.V."/>
            <person name="Spatafora J.W."/>
        </authorList>
    </citation>
    <scope>NUCLEOTIDE SEQUENCE [LARGE SCALE GENOMIC DNA]</scope>
    <source>
        <strain evidence="2 3">AM-OR11-056</strain>
    </source>
</reference>
<feature type="non-terminal residue" evidence="2">
    <location>
        <position position="157"/>
    </location>
</feature>
<sequence length="157" mass="17190">MDCDDNALHANPVPVVARPEKVARQCSVVKQAKTMRTTSLTSVTASSADSHSKPSAPKKAKLESSACSVHTSGVPDTKPGQIRSRSAYRNVDLPAAVQADQRWTKKFLPTIMLWAGNYDDIWSIPDDVLLHHVQLIFDAVYKELKIIAVRGGVMHSL</sequence>
<comment type="caution">
    <text evidence="2">The sequence shown here is derived from an EMBL/GenBank/DDBJ whole genome shotgun (WGS) entry which is preliminary data.</text>
</comment>
<organism evidence="2 3">
    <name type="scientific">Rhizopogon vesiculosus</name>
    <dbReference type="NCBI Taxonomy" id="180088"/>
    <lineage>
        <taxon>Eukaryota</taxon>
        <taxon>Fungi</taxon>
        <taxon>Dikarya</taxon>
        <taxon>Basidiomycota</taxon>
        <taxon>Agaricomycotina</taxon>
        <taxon>Agaricomycetes</taxon>
        <taxon>Agaricomycetidae</taxon>
        <taxon>Boletales</taxon>
        <taxon>Suillineae</taxon>
        <taxon>Rhizopogonaceae</taxon>
        <taxon>Rhizopogon</taxon>
    </lineage>
</organism>
<protein>
    <submittedName>
        <fullName evidence="2">Uncharacterized protein</fullName>
    </submittedName>
</protein>
<dbReference type="EMBL" id="LVVM01000216">
    <property type="protein sequence ID" value="OJA21299.1"/>
    <property type="molecule type" value="Genomic_DNA"/>
</dbReference>